<evidence type="ECO:0000256" key="5">
    <source>
        <dbReference type="ARBA" id="ARBA00022692"/>
    </source>
</evidence>
<keyword evidence="4" id="KW-0963">Cytoplasm</keyword>
<comment type="subcellular location">
    <subcellularLocation>
        <location evidence="2">Cell membrane</location>
        <topology evidence="2">Single-pass membrane protein</topology>
    </subcellularLocation>
    <subcellularLocation>
        <location evidence="1">Cytoplasm</location>
        <location evidence="1">Cytoskeleton</location>
        <location evidence="1">Cilium basal body</location>
    </subcellularLocation>
</comment>
<feature type="coiled-coil region" evidence="10">
    <location>
        <begin position="249"/>
        <end position="327"/>
    </location>
</feature>
<name>A0A7I8VCQ9_9ANNE</name>
<keyword evidence="8" id="KW-0206">Cytoskeleton</keyword>
<dbReference type="AlphaFoldDB" id="A0A7I8VCQ9"/>
<proteinExistence type="predicted"/>
<dbReference type="PANTHER" id="PTHR16795:SF13">
    <property type="entry name" value="EVC COMPLEX MEMBER EVC"/>
    <property type="match status" value="1"/>
</dbReference>
<feature type="transmembrane region" description="Helical" evidence="12">
    <location>
        <begin position="37"/>
        <end position="61"/>
    </location>
</feature>
<keyword evidence="7 12" id="KW-0472">Membrane</keyword>
<feature type="coiled-coil region" evidence="10">
    <location>
        <begin position="495"/>
        <end position="536"/>
    </location>
</feature>
<dbReference type="PANTHER" id="PTHR16795">
    <property type="entry name" value="LIMBIN/ELLIS-VAN CREVELD PROTEIN"/>
    <property type="match status" value="1"/>
</dbReference>
<evidence type="ECO:0000256" key="7">
    <source>
        <dbReference type="ARBA" id="ARBA00023136"/>
    </source>
</evidence>
<evidence type="ECO:0000256" key="10">
    <source>
        <dbReference type="SAM" id="Coils"/>
    </source>
</evidence>
<dbReference type="GO" id="GO:0007224">
    <property type="term" value="P:smoothened signaling pathway"/>
    <property type="evidence" value="ECO:0007669"/>
    <property type="project" value="InterPro"/>
</dbReference>
<dbReference type="OrthoDB" id="5977401at2759"/>
<keyword evidence="14" id="KW-1185">Reference proteome</keyword>
<protein>
    <submittedName>
        <fullName evidence="13">DgyrCDS2325</fullName>
    </submittedName>
</protein>
<dbReference type="GO" id="GO:0060170">
    <property type="term" value="C:ciliary membrane"/>
    <property type="evidence" value="ECO:0007669"/>
    <property type="project" value="TreeGrafter"/>
</dbReference>
<keyword evidence="5 12" id="KW-0812">Transmembrane</keyword>
<evidence type="ECO:0000256" key="12">
    <source>
        <dbReference type="SAM" id="Phobius"/>
    </source>
</evidence>
<organism evidence="13 14">
    <name type="scientific">Dimorphilus gyrociliatus</name>
    <dbReference type="NCBI Taxonomy" id="2664684"/>
    <lineage>
        <taxon>Eukaryota</taxon>
        <taxon>Metazoa</taxon>
        <taxon>Spiralia</taxon>
        <taxon>Lophotrochozoa</taxon>
        <taxon>Annelida</taxon>
        <taxon>Polychaeta</taxon>
        <taxon>Polychaeta incertae sedis</taxon>
        <taxon>Dinophilidae</taxon>
        <taxon>Dimorphilus</taxon>
    </lineage>
</organism>
<evidence type="ECO:0000256" key="3">
    <source>
        <dbReference type="ARBA" id="ARBA00022475"/>
    </source>
</evidence>
<evidence type="ECO:0000313" key="14">
    <source>
        <dbReference type="Proteomes" id="UP000549394"/>
    </source>
</evidence>
<evidence type="ECO:0000256" key="4">
    <source>
        <dbReference type="ARBA" id="ARBA00022490"/>
    </source>
</evidence>
<evidence type="ECO:0000256" key="9">
    <source>
        <dbReference type="ARBA" id="ARBA00023273"/>
    </source>
</evidence>
<keyword evidence="6 12" id="KW-1133">Transmembrane helix</keyword>
<comment type="caution">
    <text evidence="13">The sequence shown here is derived from an EMBL/GenBank/DDBJ whole genome shotgun (WGS) entry which is preliminary data.</text>
</comment>
<sequence>MSNQLNSVSPVPFGWGNDCVPVQVEVMKELTDVDKDALIIAFFVGLIVGGLIALLCAKLCIKDIIKHKIQHEEERHGIYPEKQEPPPAYQELDKQESGRRRKKKKRQLLEDEAPLLVQRPSLGTEDDNYEPNTLADAFASPNSYFMEASILRQDFEHTVSLDIELRAEKIEVFLKMVNAVLNYAHRNNFISDTQYDDLWAKERDQVNRIISTCKRECNDKIAELKKSAKLKQDLIAFQSQAEMIETLIAKRLNTLLSDERENLKKELAKYGVPDDEIKKLLSGLNDSMKKLDQKIASERERQLAALERKLERRRKVVEQEQVEEEQANTEIDIRCDRNLETLDKLVGAGKLLERTKEELLEDYERDCRKAKMVQTENYQKKKGDLQSRLNKRKEDRLRKLQDEQERRKQEFLRKCEKSADIEAVTAEFHKLLSTFREERENLEGEFDDRAIDEFVNLKRQFEDELENIFSEKELNFQESIRSKANLTQDEVDRLMKNHRQQMLDLADRRKSEQERIEAVMREKQKQRRLKKEEETRRMIADQQAIQEQENTTIQRLLDSQTEIDDESKKKILQEHKENMENINHQLRVSRMKQQKALDEKLASRRAKIASLKEDRENAKAEAKRDREKKQAELNKLIEDEEKKLREEQEKRKEEVRKRLSQETKMLLEEKEKEMAQLVGRIQASIVRYKARIEKDKKILEEMEQKVTKKVEESVVDRDDKDEVKAVLRDYQQNMMNLEDQMNEGRARQEQKLKEKIERRKLQKEDIVERDLREELQDKRDEGRSLRSPTAVMASDVLNRIIVEQKHRAAMRQLEEEMQLEMKKQREELNKEFEIGLKEELDNQNKSLLAQLALISNVKEKDIKKLAEEAAYEAGAEKSEAVKIAKDMKSEYKRARSSFGM</sequence>
<dbReference type="EMBL" id="CAJFCJ010000003">
    <property type="protein sequence ID" value="CAD5113135.1"/>
    <property type="molecule type" value="Genomic_DNA"/>
</dbReference>
<reference evidence="13 14" key="1">
    <citation type="submission" date="2020-08" db="EMBL/GenBank/DDBJ databases">
        <authorList>
            <person name="Hejnol A."/>
        </authorList>
    </citation>
    <scope>NUCLEOTIDE SEQUENCE [LARGE SCALE GENOMIC DNA]</scope>
</reference>
<evidence type="ECO:0000256" key="11">
    <source>
        <dbReference type="SAM" id="MobiDB-lite"/>
    </source>
</evidence>
<dbReference type="InterPro" id="IPR026501">
    <property type="entry name" value="Limbin/EVC"/>
</dbReference>
<keyword evidence="3" id="KW-1003">Cell membrane</keyword>
<feature type="coiled-coil region" evidence="10">
    <location>
        <begin position="572"/>
        <end position="857"/>
    </location>
</feature>
<keyword evidence="9" id="KW-0966">Cell projection</keyword>
<evidence type="ECO:0000256" key="1">
    <source>
        <dbReference type="ARBA" id="ARBA00004120"/>
    </source>
</evidence>
<dbReference type="Proteomes" id="UP000549394">
    <property type="component" value="Unassembled WGS sequence"/>
</dbReference>
<evidence type="ECO:0000256" key="2">
    <source>
        <dbReference type="ARBA" id="ARBA00004162"/>
    </source>
</evidence>
<accession>A0A7I8VCQ9</accession>
<evidence type="ECO:0000256" key="6">
    <source>
        <dbReference type="ARBA" id="ARBA00022989"/>
    </source>
</evidence>
<dbReference type="GO" id="GO:0098797">
    <property type="term" value="C:plasma membrane protein complex"/>
    <property type="evidence" value="ECO:0007669"/>
    <property type="project" value="TreeGrafter"/>
</dbReference>
<gene>
    <name evidence="13" type="ORF">DGYR_LOCUS2173</name>
</gene>
<evidence type="ECO:0000313" key="13">
    <source>
        <dbReference type="EMBL" id="CAD5113135.1"/>
    </source>
</evidence>
<keyword evidence="10" id="KW-0175">Coiled coil</keyword>
<feature type="region of interest" description="Disordered" evidence="11">
    <location>
        <begin position="76"/>
        <end position="106"/>
    </location>
</feature>
<evidence type="ECO:0000256" key="8">
    <source>
        <dbReference type="ARBA" id="ARBA00023212"/>
    </source>
</evidence>